<keyword evidence="3" id="KW-1185">Reference proteome</keyword>
<dbReference type="PaxDb" id="67767-A0A0J7K600"/>
<evidence type="ECO:0000313" key="2">
    <source>
        <dbReference type="EMBL" id="KMQ85611.1"/>
    </source>
</evidence>
<feature type="region of interest" description="Disordered" evidence="1">
    <location>
        <begin position="142"/>
        <end position="164"/>
    </location>
</feature>
<accession>A0A0J7K600</accession>
<name>A0A0J7K600_LASNI</name>
<proteinExistence type="predicted"/>
<evidence type="ECO:0000256" key="1">
    <source>
        <dbReference type="SAM" id="MobiDB-lite"/>
    </source>
</evidence>
<dbReference type="EMBL" id="LBMM01013507">
    <property type="protein sequence ID" value="KMQ85611.1"/>
    <property type="molecule type" value="Genomic_DNA"/>
</dbReference>
<evidence type="ECO:0000313" key="3">
    <source>
        <dbReference type="Proteomes" id="UP000036403"/>
    </source>
</evidence>
<organism evidence="2 3">
    <name type="scientific">Lasius niger</name>
    <name type="common">Black garden ant</name>
    <dbReference type="NCBI Taxonomy" id="67767"/>
    <lineage>
        <taxon>Eukaryota</taxon>
        <taxon>Metazoa</taxon>
        <taxon>Ecdysozoa</taxon>
        <taxon>Arthropoda</taxon>
        <taxon>Hexapoda</taxon>
        <taxon>Insecta</taxon>
        <taxon>Pterygota</taxon>
        <taxon>Neoptera</taxon>
        <taxon>Endopterygota</taxon>
        <taxon>Hymenoptera</taxon>
        <taxon>Apocrita</taxon>
        <taxon>Aculeata</taxon>
        <taxon>Formicoidea</taxon>
        <taxon>Formicidae</taxon>
        <taxon>Formicinae</taxon>
        <taxon>Lasius</taxon>
        <taxon>Lasius</taxon>
    </lineage>
</organism>
<comment type="caution">
    <text evidence="2">The sequence shown here is derived from an EMBL/GenBank/DDBJ whole genome shotgun (WGS) entry which is preliminary data.</text>
</comment>
<dbReference type="OrthoDB" id="7701369at2759"/>
<dbReference type="AlphaFoldDB" id="A0A0J7K600"/>
<reference evidence="2 3" key="1">
    <citation type="submission" date="2015-04" db="EMBL/GenBank/DDBJ databases">
        <title>Lasius niger genome sequencing.</title>
        <authorList>
            <person name="Konorov E.A."/>
            <person name="Nikitin M.A."/>
            <person name="Kirill M.V."/>
            <person name="Chang P."/>
        </authorList>
    </citation>
    <scope>NUCLEOTIDE SEQUENCE [LARGE SCALE GENOMIC DNA]</scope>
    <source>
        <tissue evidence="2">Whole</tissue>
    </source>
</reference>
<sequence>MADESQETKIDVLDYQLVEFISRGRKPPMKAIDIVPQSWIAKGKKEVTCRFPPGPDYSGLHEMVKNLVNYEESWPTFNVHIRGQASSYKKAIKYLKKLETNPYAFATDTDEDGALKSARIAQALLMKQLKEAENNMKVNLNRDSSMDLDLSPQPGTSRESDPGAFDFVTNIMEADVIFDGVIDDTGILQKTPAESSISCRQKPKPSEQKVFTFKTGKNIY</sequence>
<gene>
    <name evidence="2" type="ORF">RF55_15723</name>
</gene>
<protein>
    <submittedName>
        <fullName evidence="2">Uncharacterized protein</fullName>
    </submittedName>
</protein>
<dbReference type="Proteomes" id="UP000036403">
    <property type="component" value="Unassembled WGS sequence"/>
</dbReference>